<dbReference type="Proteomes" id="UP000019760">
    <property type="component" value="Unassembled WGS sequence"/>
</dbReference>
<evidence type="ECO:0000313" key="2">
    <source>
        <dbReference type="Proteomes" id="UP000019760"/>
    </source>
</evidence>
<keyword evidence="2" id="KW-1185">Reference proteome</keyword>
<sequence length="152" mass="16407">METIHIAVACRNASGMADMPVFTVAVSDEEYGLGIHYDKAEAMAEEAGYEKPFVCFDPVEQPAIVSAVRTLDLVPQVVVINITEGLVHSVCCDTGEIKVICYDENDTDDSSDAVDDHPVGENGAAIRCWAHIETADVDPGLKKARDWPPSLS</sequence>
<protein>
    <submittedName>
        <fullName evidence="1">Uncharacterized protein</fullName>
    </submittedName>
</protein>
<organism evidence="1 2">
    <name type="scientific">Acidomonas methanolica NBRC 104435</name>
    <dbReference type="NCBI Taxonomy" id="1231351"/>
    <lineage>
        <taxon>Bacteria</taxon>
        <taxon>Pseudomonadati</taxon>
        <taxon>Pseudomonadota</taxon>
        <taxon>Alphaproteobacteria</taxon>
        <taxon>Acetobacterales</taxon>
        <taxon>Acetobacteraceae</taxon>
        <taxon>Acidomonas</taxon>
    </lineage>
</organism>
<dbReference type="RefSeq" id="WP_042059039.1">
    <property type="nucleotide sequence ID" value="NZ_BAND01000059.1"/>
</dbReference>
<name>A0A023D692_ACIMT</name>
<gene>
    <name evidence="1" type="ORF">Amme_059_050</name>
</gene>
<reference evidence="2" key="1">
    <citation type="journal article" date="2014" name="FEMS Microbiol. Lett.">
        <title>Draft Genomic DNA Sequence of the Facultatively Methylotrophic Bacterium Acidomonas methanolica type strain MB58.</title>
        <authorList>
            <person name="Higashiura N."/>
            <person name="Hadano H."/>
            <person name="Hirakawa H."/>
            <person name="Matsutani M."/>
            <person name="Takabe S."/>
            <person name="Matsushita K."/>
            <person name="Azuma Y."/>
        </authorList>
    </citation>
    <scope>NUCLEOTIDE SEQUENCE [LARGE SCALE GENOMIC DNA]</scope>
    <source>
        <strain evidence="2">MB58</strain>
    </source>
</reference>
<comment type="caution">
    <text evidence="1">The sequence shown here is derived from an EMBL/GenBank/DDBJ whole genome shotgun (WGS) entry which is preliminary data.</text>
</comment>
<accession>A0A023D692</accession>
<evidence type="ECO:0000313" key="1">
    <source>
        <dbReference type="EMBL" id="GAJ29331.1"/>
    </source>
</evidence>
<dbReference type="EMBL" id="BAND01000059">
    <property type="protein sequence ID" value="GAJ29331.1"/>
    <property type="molecule type" value="Genomic_DNA"/>
</dbReference>
<dbReference type="AlphaFoldDB" id="A0A023D692"/>
<reference evidence="1 2" key="2">
    <citation type="journal article" date="2014" name="FEMS Microbiol. Lett.">
        <title>Draft genomic DNA sequence of the facultatively methylotrophic bacterium Acidomonas methanolica type strain MB58.</title>
        <authorList>
            <person name="Higashiura N."/>
            <person name="Hadano H."/>
            <person name="Hirakawa H."/>
            <person name="Matsutani M."/>
            <person name="Takabe S."/>
            <person name="Matsushita K."/>
            <person name="Azuma Y."/>
        </authorList>
    </citation>
    <scope>NUCLEOTIDE SEQUENCE [LARGE SCALE GENOMIC DNA]</scope>
    <source>
        <strain evidence="1 2">MB58</strain>
    </source>
</reference>
<dbReference type="OrthoDB" id="8886964at2"/>
<proteinExistence type="predicted"/>